<proteinExistence type="predicted"/>
<dbReference type="RefSeq" id="XP_045098934.1">
    <property type="nucleotide sequence ID" value="XM_045237738.1"/>
</dbReference>
<name>B6IHJ1_CAEBR</name>
<dbReference type="Proteomes" id="UP000008549">
    <property type="component" value="Unassembled WGS sequence"/>
</dbReference>
<organism evidence="1 2">
    <name type="scientific">Caenorhabditis briggsae</name>
    <dbReference type="NCBI Taxonomy" id="6238"/>
    <lineage>
        <taxon>Eukaryota</taxon>
        <taxon>Metazoa</taxon>
        <taxon>Ecdysozoa</taxon>
        <taxon>Nematoda</taxon>
        <taxon>Chromadorea</taxon>
        <taxon>Rhabditida</taxon>
        <taxon>Rhabditina</taxon>
        <taxon>Rhabditomorpha</taxon>
        <taxon>Rhabditoidea</taxon>
        <taxon>Rhabditidae</taxon>
        <taxon>Peloderinae</taxon>
        <taxon>Caenorhabditis</taxon>
    </lineage>
</organism>
<dbReference type="EMBL" id="HE600954">
    <property type="protein sequence ID" value="CAR99371.1"/>
    <property type="molecule type" value="Genomic_DNA"/>
</dbReference>
<reference evidence="1 2" key="1">
    <citation type="journal article" date="2003" name="PLoS Biol.">
        <title>The genome sequence of Caenorhabditis briggsae: a platform for comparative genomics.</title>
        <authorList>
            <person name="Stein L.D."/>
            <person name="Bao Z."/>
            <person name="Blasiar D."/>
            <person name="Blumenthal T."/>
            <person name="Brent M.R."/>
            <person name="Chen N."/>
            <person name="Chinwalla A."/>
            <person name="Clarke L."/>
            <person name="Clee C."/>
            <person name="Coghlan A."/>
            <person name="Coulson A."/>
            <person name="D'Eustachio P."/>
            <person name="Fitch D.H."/>
            <person name="Fulton L.A."/>
            <person name="Fulton R.E."/>
            <person name="Griffiths-Jones S."/>
            <person name="Harris T.W."/>
            <person name="Hillier L.W."/>
            <person name="Kamath R."/>
            <person name="Kuwabara P.E."/>
            <person name="Mardis E.R."/>
            <person name="Marra M.A."/>
            <person name="Miner T.L."/>
            <person name="Minx P."/>
            <person name="Mullikin J.C."/>
            <person name="Plumb R.W."/>
            <person name="Rogers J."/>
            <person name="Schein J.E."/>
            <person name="Sohrmann M."/>
            <person name="Spieth J."/>
            <person name="Stajich J.E."/>
            <person name="Wei C."/>
            <person name="Willey D."/>
            <person name="Wilson R.K."/>
            <person name="Durbin R."/>
            <person name="Waterston R.H."/>
        </authorList>
    </citation>
    <scope>NUCLEOTIDE SEQUENCE [LARGE SCALE GENOMIC DNA]</scope>
    <source>
        <strain evidence="1 2">AF16</strain>
    </source>
</reference>
<dbReference type="HOGENOM" id="CLU_3410924_0_0_1"/>
<dbReference type="GeneID" id="68918575"/>
<accession>B6IHJ1</accession>
<dbReference type="KEGG" id="cbr:CBG_27117"/>
<keyword evidence="2" id="KW-1185">Reference proteome</keyword>
<evidence type="ECO:0000313" key="1">
    <source>
        <dbReference type="EMBL" id="CAR99371.1"/>
    </source>
</evidence>
<evidence type="ECO:0000313" key="2">
    <source>
        <dbReference type="Proteomes" id="UP000008549"/>
    </source>
</evidence>
<gene>
    <name evidence="1" type="ORF">CBG27117</name>
    <name evidence="1" type="ORF">CBG_27117</name>
</gene>
<dbReference type="CTD" id="68918575"/>
<protein>
    <submittedName>
        <fullName evidence="1">Protein CBG27117</fullName>
    </submittedName>
</protein>
<reference evidence="1 2" key="2">
    <citation type="journal article" date="2011" name="PLoS Genet.">
        <title>Caenorhabditis briggsae recombinant inbred line genotypes reveal inter-strain incompatibility and the evolution of recombination.</title>
        <authorList>
            <person name="Ross J.A."/>
            <person name="Koboldt D.C."/>
            <person name="Staisch J.E."/>
            <person name="Chamberlin H.M."/>
            <person name="Gupta B.P."/>
            <person name="Miller R.D."/>
            <person name="Baird S.E."/>
            <person name="Haag E.S."/>
        </authorList>
    </citation>
    <scope>NUCLEOTIDE SEQUENCE [LARGE SCALE GENOMIC DNA]</scope>
    <source>
        <strain evidence="1 2">AF16</strain>
    </source>
</reference>
<dbReference type="AlphaFoldDB" id="B6IHJ1"/>
<sequence length="29" mass="3502">MLSAITFFDFKLDFWRSNGNILKKKPKKK</sequence>
<dbReference type="InParanoid" id="B6IHJ1"/>